<gene>
    <name evidence="2" type="ORF">V6N12_040817</name>
</gene>
<dbReference type="EMBL" id="JBBPBM010000020">
    <property type="protein sequence ID" value="KAK8552207.1"/>
    <property type="molecule type" value="Genomic_DNA"/>
</dbReference>
<organism evidence="2 3">
    <name type="scientific">Hibiscus sabdariffa</name>
    <name type="common">roselle</name>
    <dbReference type="NCBI Taxonomy" id="183260"/>
    <lineage>
        <taxon>Eukaryota</taxon>
        <taxon>Viridiplantae</taxon>
        <taxon>Streptophyta</taxon>
        <taxon>Embryophyta</taxon>
        <taxon>Tracheophyta</taxon>
        <taxon>Spermatophyta</taxon>
        <taxon>Magnoliopsida</taxon>
        <taxon>eudicotyledons</taxon>
        <taxon>Gunneridae</taxon>
        <taxon>Pentapetalae</taxon>
        <taxon>rosids</taxon>
        <taxon>malvids</taxon>
        <taxon>Malvales</taxon>
        <taxon>Malvaceae</taxon>
        <taxon>Malvoideae</taxon>
        <taxon>Hibiscus</taxon>
    </lineage>
</organism>
<evidence type="ECO:0000313" key="3">
    <source>
        <dbReference type="Proteomes" id="UP001472677"/>
    </source>
</evidence>
<keyword evidence="1" id="KW-0472">Membrane</keyword>
<keyword evidence="1" id="KW-1133">Transmembrane helix</keyword>
<name>A0ABR2E5F0_9ROSI</name>
<proteinExistence type="predicted"/>
<protein>
    <submittedName>
        <fullName evidence="2">Uncharacterized protein</fullName>
    </submittedName>
</protein>
<reference evidence="2 3" key="1">
    <citation type="journal article" date="2024" name="G3 (Bethesda)">
        <title>Genome assembly of Hibiscus sabdariffa L. provides insights into metabolisms of medicinal natural products.</title>
        <authorList>
            <person name="Kim T."/>
        </authorList>
    </citation>
    <scope>NUCLEOTIDE SEQUENCE [LARGE SCALE GENOMIC DNA]</scope>
    <source>
        <strain evidence="2">TK-2024</strain>
        <tissue evidence="2">Old leaves</tissue>
    </source>
</reference>
<accession>A0ABR2E5F0</accession>
<feature type="transmembrane region" description="Helical" evidence="1">
    <location>
        <begin position="37"/>
        <end position="60"/>
    </location>
</feature>
<dbReference type="Proteomes" id="UP001472677">
    <property type="component" value="Unassembled WGS sequence"/>
</dbReference>
<evidence type="ECO:0000256" key="1">
    <source>
        <dbReference type="SAM" id="Phobius"/>
    </source>
</evidence>
<sequence length="66" mass="6719">MISRQRFLLGHRERAAKMAIGGFSGVDAPVGSFSGKITLSAVITCIVAASGSLIFGYGIGISGVAF</sequence>
<keyword evidence="3" id="KW-1185">Reference proteome</keyword>
<keyword evidence="1" id="KW-0812">Transmembrane</keyword>
<comment type="caution">
    <text evidence="2">The sequence shown here is derived from an EMBL/GenBank/DDBJ whole genome shotgun (WGS) entry which is preliminary data.</text>
</comment>
<evidence type="ECO:0000313" key="2">
    <source>
        <dbReference type="EMBL" id="KAK8552207.1"/>
    </source>
</evidence>